<evidence type="ECO:0000313" key="1">
    <source>
        <dbReference type="EMBL" id="KAK9238220.1"/>
    </source>
</evidence>
<dbReference type="EMBL" id="MU971359">
    <property type="protein sequence ID" value="KAK9238220.1"/>
    <property type="molecule type" value="Genomic_DNA"/>
</dbReference>
<reference evidence="2" key="1">
    <citation type="journal article" date="2024" name="Front. Bioeng. Biotechnol.">
        <title>Genome-scale model development and genomic sequencing of the oleaginous clade Lipomyces.</title>
        <authorList>
            <person name="Czajka J.J."/>
            <person name="Han Y."/>
            <person name="Kim J."/>
            <person name="Mondo S.J."/>
            <person name="Hofstad B.A."/>
            <person name="Robles A."/>
            <person name="Haridas S."/>
            <person name="Riley R."/>
            <person name="LaButti K."/>
            <person name="Pangilinan J."/>
            <person name="Andreopoulos W."/>
            <person name="Lipzen A."/>
            <person name="Yan J."/>
            <person name="Wang M."/>
            <person name="Ng V."/>
            <person name="Grigoriev I.V."/>
            <person name="Spatafora J.W."/>
            <person name="Magnuson J.K."/>
            <person name="Baker S.E."/>
            <person name="Pomraning K.R."/>
        </authorList>
    </citation>
    <scope>NUCLEOTIDE SEQUENCE [LARGE SCALE GENOMIC DNA]</scope>
    <source>
        <strain evidence="2">CBS 7786</strain>
    </source>
</reference>
<comment type="caution">
    <text evidence="1">The sequence shown here is derived from an EMBL/GenBank/DDBJ whole genome shotgun (WGS) entry which is preliminary data.</text>
</comment>
<organism evidence="1 2">
    <name type="scientific">Lipomyces kononenkoae</name>
    <name type="common">Yeast</name>
    <dbReference type="NCBI Taxonomy" id="34357"/>
    <lineage>
        <taxon>Eukaryota</taxon>
        <taxon>Fungi</taxon>
        <taxon>Dikarya</taxon>
        <taxon>Ascomycota</taxon>
        <taxon>Saccharomycotina</taxon>
        <taxon>Lipomycetes</taxon>
        <taxon>Lipomycetales</taxon>
        <taxon>Lipomycetaceae</taxon>
        <taxon>Lipomyces</taxon>
    </lineage>
</organism>
<keyword evidence="2" id="KW-1185">Reference proteome</keyword>
<sequence>MSLYDSIPPPDSAAESGTKSSVAVPPKRSLYDGLDLDAAGATVASKAPVTYDLSKNAANSPGSKEDEKRQMLSAALQFQPVIRSRSSQSAVPPNKAVTIISKPPTVVSKPPTVVPRPVTGVTLDKFTGEEAGTTDYARAKQHARSSRKRKKTKVDEEVEAIDWDDAYDPLRPNNYEEYRQSEEKFMEDEDWREFLLNLKRRQEQASPSPENEVREDMAEGEDEDLSRLVTDEDTATPSPPRPEEESSRQFTQLSFVQSASDGQDSSSIAKPPVMYTGNEELKDDDNQSGYNTGPPSPPPDKPREKTAKETFAKRLLAKYGWTPGTGLGATSGGITKALHFSADKAVKGRGKIVDKNARKTDDGKFGAMSKVIVLFGIVQPEQLDEELAGEIGTECGAKYGNVERVYVDEKEYTVNAYVKFTAELSALRAVNGLDGRLFGGNRIVTRFFDETDFENAKYA</sequence>
<accession>A0ACC3T3T9</accession>
<evidence type="ECO:0000313" key="2">
    <source>
        <dbReference type="Proteomes" id="UP001433508"/>
    </source>
</evidence>
<dbReference type="Proteomes" id="UP001433508">
    <property type="component" value="Unassembled WGS sequence"/>
</dbReference>
<protein>
    <submittedName>
        <fullName evidence="1">Uncharacterized protein</fullName>
    </submittedName>
</protein>
<proteinExistence type="predicted"/>
<name>A0ACC3T3T9_LIPKO</name>
<gene>
    <name evidence="1" type="ORF">V1525DRAFT_401883</name>
</gene>